<reference evidence="3" key="1">
    <citation type="journal article" date="2020" name="Ecol. Evol.">
        <title>Genome structure and content of the rice root-knot nematode (Meloidogyne graminicola).</title>
        <authorList>
            <person name="Phan N.T."/>
            <person name="Danchin E.G.J."/>
            <person name="Klopp C."/>
            <person name="Perfus-Barbeoch L."/>
            <person name="Kozlowski D.K."/>
            <person name="Koutsovoulos G.D."/>
            <person name="Lopez-Roques C."/>
            <person name="Bouchez O."/>
            <person name="Zahm M."/>
            <person name="Besnard G."/>
            <person name="Bellafiore S."/>
        </authorList>
    </citation>
    <scope>NUCLEOTIDE SEQUENCE</scope>
    <source>
        <strain evidence="3">VN-18</strain>
    </source>
</reference>
<feature type="compositionally biased region" description="Basic and acidic residues" evidence="2">
    <location>
        <begin position="259"/>
        <end position="268"/>
    </location>
</feature>
<feature type="region of interest" description="Disordered" evidence="2">
    <location>
        <begin position="176"/>
        <end position="331"/>
    </location>
</feature>
<dbReference type="PANTHER" id="PTHR24637:SF421">
    <property type="entry name" value="CUTICLE COLLAGEN DPY-2"/>
    <property type="match status" value="1"/>
</dbReference>
<dbReference type="EMBL" id="JABEBT010000028">
    <property type="protein sequence ID" value="KAF7636551.1"/>
    <property type="molecule type" value="Genomic_DNA"/>
</dbReference>
<dbReference type="Pfam" id="PF01391">
    <property type="entry name" value="Collagen"/>
    <property type="match status" value="2"/>
</dbReference>
<dbReference type="PANTHER" id="PTHR24637">
    <property type="entry name" value="COLLAGEN"/>
    <property type="match status" value="1"/>
</dbReference>
<dbReference type="OrthoDB" id="5865530at2759"/>
<accession>A0A8S9ZSC7</accession>
<dbReference type="Gene3D" id="1.20.5.320">
    <property type="entry name" value="6-Phosphogluconate Dehydrogenase, domain 3"/>
    <property type="match status" value="1"/>
</dbReference>
<evidence type="ECO:0000256" key="2">
    <source>
        <dbReference type="SAM" id="MobiDB-lite"/>
    </source>
</evidence>
<name>A0A8S9ZSC7_9BILA</name>
<comment type="caution">
    <text evidence="3">The sequence shown here is derived from an EMBL/GenBank/DDBJ whole genome shotgun (WGS) entry which is preliminary data.</text>
</comment>
<dbReference type="AlphaFoldDB" id="A0A8S9ZSC7"/>
<dbReference type="InterPro" id="IPR008160">
    <property type="entry name" value="Collagen"/>
</dbReference>
<evidence type="ECO:0000256" key="1">
    <source>
        <dbReference type="ARBA" id="ARBA00022737"/>
    </source>
</evidence>
<keyword evidence="4" id="KW-1185">Reference proteome</keyword>
<keyword evidence="1" id="KW-0677">Repeat</keyword>
<organism evidence="3 4">
    <name type="scientific">Meloidogyne graminicola</name>
    <dbReference type="NCBI Taxonomy" id="189291"/>
    <lineage>
        <taxon>Eukaryota</taxon>
        <taxon>Metazoa</taxon>
        <taxon>Ecdysozoa</taxon>
        <taxon>Nematoda</taxon>
        <taxon>Chromadorea</taxon>
        <taxon>Rhabditida</taxon>
        <taxon>Tylenchina</taxon>
        <taxon>Tylenchomorpha</taxon>
        <taxon>Tylenchoidea</taxon>
        <taxon>Meloidogynidae</taxon>
        <taxon>Meloidogyninae</taxon>
        <taxon>Meloidogyne</taxon>
    </lineage>
</organism>
<feature type="compositionally biased region" description="Low complexity" evidence="2">
    <location>
        <begin position="181"/>
        <end position="215"/>
    </location>
</feature>
<sequence length="331" mass="33605">MIYLGAGSPSNRLRRQLYGGYNAAGIQMPTPLTTGPPLLQFPPAGIAVHSVGQPPQLSVGGSVASIFHNAECICREENKCLAGEPGSQGHPGERGKPGLQGIPGFPGIDAPDFKNSGLKGCFVRLIKNSNYLKSTVLLDLKEIQAKQADQVYEGCVVPKATQESQDETGFQEFLEKGRSGEQGPPGLVGEPGEPAPPGKQGAPGPTGAPGLQGAPGSEGDEGKDGPIGVNGRDGVPGLKGEVGAIGIPGENGKPGNCGDKGKDVEHLIGRKGVRGPTGPQGPQGNMGDKGINGMPGIQGVKGPQGIGPQGPDGEEGSRGSPGKQGPDAEYW</sequence>
<evidence type="ECO:0000313" key="3">
    <source>
        <dbReference type="EMBL" id="KAF7636551.1"/>
    </source>
</evidence>
<proteinExistence type="predicted"/>
<protein>
    <submittedName>
        <fullName evidence="3">Uncharacterized protein</fullName>
    </submittedName>
</protein>
<evidence type="ECO:0000313" key="4">
    <source>
        <dbReference type="Proteomes" id="UP000605970"/>
    </source>
</evidence>
<dbReference type="Proteomes" id="UP000605970">
    <property type="component" value="Unassembled WGS sequence"/>
</dbReference>
<gene>
    <name evidence="3" type="ORF">Mgra_00003940</name>
</gene>